<evidence type="ECO:0000313" key="7">
    <source>
        <dbReference type="EMBL" id="SEM86284.1"/>
    </source>
</evidence>
<evidence type="ECO:0000256" key="2">
    <source>
        <dbReference type="ARBA" id="ARBA00005790"/>
    </source>
</evidence>
<dbReference type="SMART" id="SM00072">
    <property type="entry name" value="GuKc"/>
    <property type="match status" value="1"/>
</dbReference>
<comment type="caution">
    <text evidence="7">The sequence shown here is derived from an EMBL/GenBank/DDBJ whole genome shotgun (WGS) entry which is preliminary data.</text>
</comment>
<evidence type="ECO:0000256" key="4">
    <source>
        <dbReference type="ARBA" id="ARBA00022777"/>
    </source>
</evidence>
<dbReference type="Gene3D" id="3.40.50.300">
    <property type="entry name" value="P-loop containing nucleotide triphosphate hydrolases"/>
    <property type="match status" value="1"/>
</dbReference>
<dbReference type="InterPro" id="IPR008145">
    <property type="entry name" value="GK/Ca_channel_bsu"/>
</dbReference>
<dbReference type="PANTHER" id="PTHR23117:SF13">
    <property type="entry name" value="GUANYLATE KINASE"/>
    <property type="match status" value="1"/>
</dbReference>
<comment type="catalytic activity">
    <reaction evidence="5">
        <text>GMP + ATP = GDP + ADP</text>
        <dbReference type="Rhea" id="RHEA:20780"/>
        <dbReference type="ChEBI" id="CHEBI:30616"/>
        <dbReference type="ChEBI" id="CHEBI:58115"/>
        <dbReference type="ChEBI" id="CHEBI:58189"/>
        <dbReference type="ChEBI" id="CHEBI:456216"/>
        <dbReference type="EC" id="2.7.4.8"/>
    </reaction>
</comment>
<evidence type="ECO:0000259" key="6">
    <source>
        <dbReference type="PROSITE" id="PS50052"/>
    </source>
</evidence>
<dbReference type="PROSITE" id="PS50052">
    <property type="entry name" value="GUANYLATE_KINASE_2"/>
    <property type="match status" value="1"/>
</dbReference>
<comment type="function">
    <text evidence="1">Essential for recycling GMP and indirectly, cGMP.</text>
</comment>
<keyword evidence="4 7" id="KW-0418">Kinase</keyword>
<evidence type="ECO:0000256" key="5">
    <source>
        <dbReference type="ARBA" id="ARBA00048594"/>
    </source>
</evidence>
<organism evidence="7 8">
    <name type="scientific">Ligilactobacillus ruminis</name>
    <dbReference type="NCBI Taxonomy" id="1623"/>
    <lineage>
        <taxon>Bacteria</taxon>
        <taxon>Bacillati</taxon>
        <taxon>Bacillota</taxon>
        <taxon>Bacilli</taxon>
        <taxon>Lactobacillales</taxon>
        <taxon>Lactobacillaceae</taxon>
        <taxon>Ligilactobacillus</taxon>
    </lineage>
</organism>
<keyword evidence="3" id="KW-0808">Transferase</keyword>
<dbReference type="EMBL" id="FOCC01000011">
    <property type="protein sequence ID" value="SEM86284.1"/>
    <property type="molecule type" value="Genomic_DNA"/>
</dbReference>
<evidence type="ECO:0000313" key="8">
    <source>
        <dbReference type="Proteomes" id="UP000182089"/>
    </source>
</evidence>
<proteinExistence type="inferred from homology"/>
<dbReference type="InterPro" id="IPR008144">
    <property type="entry name" value="Guanylate_kin-like_dom"/>
</dbReference>
<sequence>MDNKVIVLCGAPGTGKTTVRNYLVEKLGYSLILTHTTRPKRAGEEDGVDYFFEDQTTFFKRHYFEYVKYDDYFYGSSKEGLDKAFEKSSLAVIILDTKGALTYLKAMPKQTEIIYLTVKDEAVQRQRMQKRGDQPALIKKRLASKEAKRDQVMQDLPHVWRLENDDWGQTQEKLKDLTAKWRS</sequence>
<dbReference type="SUPFAM" id="SSF52540">
    <property type="entry name" value="P-loop containing nucleoside triphosphate hydrolases"/>
    <property type="match status" value="1"/>
</dbReference>
<comment type="similarity">
    <text evidence="2">Belongs to the guanylate kinase family.</text>
</comment>
<dbReference type="PANTHER" id="PTHR23117">
    <property type="entry name" value="GUANYLATE KINASE-RELATED"/>
    <property type="match status" value="1"/>
</dbReference>
<dbReference type="Proteomes" id="UP000182089">
    <property type="component" value="Unassembled WGS sequence"/>
</dbReference>
<evidence type="ECO:0000256" key="1">
    <source>
        <dbReference type="ARBA" id="ARBA00003531"/>
    </source>
</evidence>
<dbReference type="InterPro" id="IPR027417">
    <property type="entry name" value="P-loop_NTPase"/>
</dbReference>
<name>A0ABY1ACU9_9LACO</name>
<dbReference type="CDD" id="cd00071">
    <property type="entry name" value="GMPK"/>
    <property type="match status" value="1"/>
</dbReference>
<evidence type="ECO:0000256" key="3">
    <source>
        <dbReference type="ARBA" id="ARBA00022679"/>
    </source>
</evidence>
<gene>
    <name evidence="7" type="ORF">SAMN05216431_1119</name>
</gene>
<reference evidence="7 8" key="1">
    <citation type="submission" date="2016-10" db="EMBL/GenBank/DDBJ databases">
        <authorList>
            <person name="Varghese N."/>
            <person name="Submissions S."/>
        </authorList>
    </citation>
    <scope>NUCLEOTIDE SEQUENCE [LARGE SCALE GENOMIC DNA]</scope>
    <source>
        <strain evidence="7 8">WC1T17</strain>
    </source>
</reference>
<feature type="domain" description="Guanylate kinase-like" evidence="6">
    <location>
        <begin position="3"/>
        <end position="179"/>
    </location>
</feature>
<dbReference type="Pfam" id="PF00625">
    <property type="entry name" value="Guanylate_kin"/>
    <property type="match status" value="1"/>
</dbReference>
<protein>
    <submittedName>
        <fullName evidence="7">Guanylate kinase</fullName>
    </submittedName>
</protein>
<accession>A0ABY1ACU9</accession>
<dbReference type="GO" id="GO:0016301">
    <property type="term" value="F:kinase activity"/>
    <property type="evidence" value="ECO:0007669"/>
    <property type="project" value="UniProtKB-KW"/>
</dbReference>